<dbReference type="Pfam" id="PF13491">
    <property type="entry name" value="FtsK_4TM"/>
    <property type="match status" value="1"/>
</dbReference>
<evidence type="ECO:0000256" key="2">
    <source>
        <dbReference type="ARBA" id="ARBA00006474"/>
    </source>
</evidence>
<gene>
    <name evidence="17" type="ORF">J4E00_09575</name>
</gene>
<dbReference type="Pfam" id="PF17854">
    <property type="entry name" value="FtsK_alpha"/>
    <property type="match status" value="1"/>
</dbReference>
<evidence type="ECO:0000256" key="3">
    <source>
        <dbReference type="ARBA" id="ARBA00022475"/>
    </source>
</evidence>
<feature type="domain" description="FtsK" evidence="16">
    <location>
        <begin position="656"/>
        <end position="861"/>
    </location>
</feature>
<dbReference type="InterPro" id="IPR002543">
    <property type="entry name" value="FtsK_dom"/>
</dbReference>
<protein>
    <submittedName>
        <fullName evidence="17">DNA translocase FtsK 4TM domain-containing protein</fullName>
    </submittedName>
</protein>
<evidence type="ECO:0000256" key="12">
    <source>
        <dbReference type="ARBA" id="ARBA00023306"/>
    </source>
</evidence>
<proteinExistence type="inferred from homology"/>
<organism evidence="17 18">
    <name type="scientific">Hymenobacter negativus</name>
    <dbReference type="NCBI Taxonomy" id="2795026"/>
    <lineage>
        <taxon>Bacteria</taxon>
        <taxon>Pseudomonadati</taxon>
        <taxon>Bacteroidota</taxon>
        <taxon>Cytophagia</taxon>
        <taxon>Cytophagales</taxon>
        <taxon>Hymenobacteraceae</taxon>
        <taxon>Hymenobacter</taxon>
    </lineage>
</organism>
<evidence type="ECO:0000256" key="7">
    <source>
        <dbReference type="ARBA" id="ARBA00022829"/>
    </source>
</evidence>
<dbReference type="InterPro" id="IPR018541">
    <property type="entry name" value="Ftsk_gamma"/>
</dbReference>
<dbReference type="SMART" id="SM00843">
    <property type="entry name" value="Ftsk_gamma"/>
    <property type="match status" value="1"/>
</dbReference>
<evidence type="ECO:0000256" key="10">
    <source>
        <dbReference type="ARBA" id="ARBA00023125"/>
    </source>
</evidence>
<keyword evidence="18" id="KW-1185">Reference proteome</keyword>
<evidence type="ECO:0000313" key="17">
    <source>
        <dbReference type="EMBL" id="MBO2009299.1"/>
    </source>
</evidence>
<keyword evidence="6 13" id="KW-0547">Nucleotide-binding</keyword>
<keyword evidence="12" id="KW-0131">Cell cycle</keyword>
<feature type="region of interest" description="Disordered" evidence="14">
    <location>
        <begin position="1"/>
        <end position="78"/>
    </location>
</feature>
<dbReference type="Gene3D" id="3.40.50.300">
    <property type="entry name" value="P-loop containing nucleotide triphosphate hydrolases"/>
    <property type="match status" value="1"/>
</dbReference>
<dbReference type="PROSITE" id="PS50901">
    <property type="entry name" value="FTSK"/>
    <property type="match status" value="1"/>
</dbReference>
<dbReference type="Gene3D" id="3.30.980.40">
    <property type="match status" value="1"/>
</dbReference>
<dbReference type="EMBL" id="JAGETZ010000003">
    <property type="protein sequence ID" value="MBO2009299.1"/>
    <property type="molecule type" value="Genomic_DNA"/>
</dbReference>
<evidence type="ECO:0000256" key="4">
    <source>
        <dbReference type="ARBA" id="ARBA00022618"/>
    </source>
</evidence>
<name>A0ABS3QDI5_9BACT</name>
<keyword evidence="9 15" id="KW-1133">Transmembrane helix</keyword>
<comment type="caution">
    <text evidence="17">The sequence shown here is derived from an EMBL/GenBank/DDBJ whole genome shotgun (WGS) entry which is preliminary data.</text>
</comment>
<evidence type="ECO:0000256" key="1">
    <source>
        <dbReference type="ARBA" id="ARBA00004651"/>
    </source>
</evidence>
<evidence type="ECO:0000256" key="8">
    <source>
        <dbReference type="ARBA" id="ARBA00022840"/>
    </source>
</evidence>
<sequence length="1012" mass="107881">MADNRYKNPPPGPSANRPADPRPTRRNEPRPGGPAPAPAPAPRAEPRPAATNVPKAARAAPATAPKPPKPPREPRGPLPGVGNVLGMLRDRRFHLFIGFGMLLASLYLTIAFTSFLFTGHADQSVVAAMSTIPVKEAGQESTNWLGLLGAWAAQLFIYKLFGVAAFALIPIVFFLGYKIVFRTATVSVSYVLALGLFTMAWLSTLLGYVVVSLATPGADPALAHRLDFLSGGVGFETASWLDSLIGWGTVLLLAFALISFVVFFFNVTSLDLSRFRSLSTEDDADEDAELEAEIAAELAAEAAPVAPPVPQMTLKTRPVPAAVVAEPVALEAIAASAATVVAGGATPVRPTLQLTDEEDVAEVTPAQEFEPAPRIGTGVALSVAGAVAAPVATAAITAAGTATGLASAAAVVAPLVASGPSFSIEIPVAEPEVKPSVPTSTVPTPLSLADLADGDLPPAKLPSTQAPTPLEVIKPLEITVPGRDDLDPNAGADIAAVADEDEDADAMPNVNYDPTLDLSRYLFPTLELLNDYGTPKAQVTKEELEANKDRIVETLGHYSIAIASIKATIGPTVTLYEIVPEAGIRISKIKSLEDDIALSLAALGIRIIAPIPGKGTIGIEVPNTKKEMVSIRSVLGSEKFARTEMDLPIAFGRTITNEVFVADLAKMPHLLMAGATGQGKSVGLNVILASLLYKRHPAQLKFVLVDPKKVELSIFNKIERHYLAKLPDTDEAIITDTKKVVNTLNSLCMEMDRRYDLLKEAGCRNLKEYNAKFIERRLNPKKGHRFLPFIVLVIDELADLMMTAGKEVETPIARLAQLARAIGIHLIVATQRPSVNVITGIIKANFPCRISFKVTSKIDSRTILDTGGADQLIGQGDMLFSAGSDLIRVQCAFIDTPEVDRVCDFIGGQQGYNDAYLLPEVAGADGDGGGNEEMDPSERDTMFEEAARCIVLHQQGSTSLLQRKLKLGYNRAGRLIDQLQHAGIVGPFEGSKARDVLIPDEYQLEQLLNSMK</sequence>
<dbReference type="InterPro" id="IPR041027">
    <property type="entry name" value="FtsK_alpha"/>
</dbReference>
<feature type="compositionally biased region" description="Pro residues" evidence="14">
    <location>
        <begin position="31"/>
        <end position="43"/>
    </location>
</feature>
<evidence type="ECO:0000256" key="5">
    <source>
        <dbReference type="ARBA" id="ARBA00022692"/>
    </source>
</evidence>
<dbReference type="RefSeq" id="WP_208174915.1">
    <property type="nucleotide sequence ID" value="NZ_JAGETZ010000003.1"/>
</dbReference>
<dbReference type="PANTHER" id="PTHR22683">
    <property type="entry name" value="SPORULATION PROTEIN RELATED"/>
    <property type="match status" value="1"/>
</dbReference>
<evidence type="ECO:0000256" key="11">
    <source>
        <dbReference type="ARBA" id="ARBA00023136"/>
    </source>
</evidence>
<dbReference type="InterPro" id="IPR027417">
    <property type="entry name" value="P-loop_NTPase"/>
</dbReference>
<evidence type="ECO:0000259" key="16">
    <source>
        <dbReference type="PROSITE" id="PS50901"/>
    </source>
</evidence>
<dbReference type="InterPro" id="IPR025199">
    <property type="entry name" value="FtsK_4TM"/>
</dbReference>
<evidence type="ECO:0000313" key="18">
    <source>
        <dbReference type="Proteomes" id="UP000664369"/>
    </source>
</evidence>
<accession>A0ABS3QDI5</accession>
<keyword evidence="8 13" id="KW-0067">ATP-binding</keyword>
<feature type="binding site" evidence="13">
    <location>
        <begin position="674"/>
        <end position="681"/>
    </location>
    <ligand>
        <name>ATP</name>
        <dbReference type="ChEBI" id="CHEBI:30616"/>
    </ligand>
</feature>
<dbReference type="Gene3D" id="1.10.10.10">
    <property type="entry name" value="Winged helix-like DNA-binding domain superfamily/Winged helix DNA-binding domain"/>
    <property type="match status" value="1"/>
</dbReference>
<feature type="compositionally biased region" description="Low complexity" evidence="14">
    <location>
        <begin position="47"/>
        <end position="63"/>
    </location>
</feature>
<evidence type="ECO:0000256" key="15">
    <source>
        <dbReference type="SAM" id="Phobius"/>
    </source>
</evidence>
<keyword evidence="3" id="KW-1003">Cell membrane</keyword>
<evidence type="ECO:0000256" key="14">
    <source>
        <dbReference type="SAM" id="MobiDB-lite"/>
    </source>
</evidence>
<dbReference type="SUPFAM" id="SSF46785">
    <property type="entry name" value="Winged helix' DNA-binding domain"/>
    <property type="match status" value="1"/>
</dbReference>
<feature type="transmembrane region" description="Helical" evidence="15">
    <location>
        <begin position="244"/>
        <end position="267"/>
    </location>
</feature>
<feature type="transmembrane region" description="Helical" evidence="15">
    <location>
        <begin position="189"/>
        <end position="211"/>
    </location>
</feature>
<comment type="subcellular location">
    <subcellularLocation>
        <location evidence="1">Cell membrane</location>
        <topology evidence="1">Multi-pass membrane protein</topology>
    </subcellularLocation>
</comment>
<keyword evidence="10" id="KW-0238">DNA-binding</keyword>
<keyword evidence="7" id="KW-0159">Chromosome partition</keyword>
<feature type="transmembrane region" description="Helical" evidence="15">
    <location>
        <begin position="95"/>
        <end position="117"/>
    </location>
</feature>
<reference evidence="17 18" key="1">
    <citation type="submission" date="2021-03" db="EMBL/GenBank/DDBJ databases">
        <authorList>
            <person name="Kim M.K."/>
        </authorList>
    </citation>
    <scope>NUCLEOTIDE SEQUENCE [LARGE SCALE GENOMIC DNA]</scope>
    <source>
        <strain evidence="17 18">BT442</strain>
    </source>
</reference>
<keyword evidence="4" id="KW-0132">Cell division</keyword>
<feature type="transmembrane region" description="Helical" evidence="15">
    <location>
        <begin position="156"/>
        <end position="177"/>
    </location>
</feature>
<dbReference type="InterPro" id="IPR036388">
    <property type="entry name" value="WH-like_DNA-bd_sf"/>
</dbReference>
<evidence type="ECO:0000256" key="6">
    <source>
        <dbReference type="ARBA" id="ARBA00022741"/>
    </source>
</evidence>
<dbReference type="Pfam" id="PF09397">
    <property type="entry name" value="FtsK_gamma"/>
    <property type="match status" value="1"/>
</dbReference>
<dbReference type="Proteomes" id="UP000664369">
    <property type="component" value="Unassembled WGS sequence"/>
</dbReference>
<evidence type="ECO:0000256" key="13">
    <source>
        <dbReference type="PROSITE-ProRule" id="PRU00289"/>
    </source>
</evidence>
<keyword evidence="11 15" id="KW-0472">Membrane</keyword>
<dbReference type="Pfam" id="PF01580">
    <property type="entry name" value="FtsK_SpoIIIE"/>
    <property type="match status" value="1"/>
</dbReference>
<comment type="similarity">
    <text evidence="2">Belongs to the FtsK/SpoIIIE/SftA family.</text>
</comment>
<evidence type="ECO:0000256" key="9">
    <source>
        <dbReference type="ARBA" id="ARBA00022989"/>
    </source>
</evidence>
<keyword evidence="5 15" id="KW-0812">Transmembrane</keyword>
<feature type="compositionally biased region" description="Basic and acidic residues" evidence="14">
    <location>
        <begin position="19"/>
        <end position="29"/>
    </location>
</feature>
<dbReference type="InterPro" id="IPR036390">
    <property type="entry name" value="WH_DNA-bd_sf"/>
</dbReference>
<dbReference type="PANTHER" id="PTHR22683:SF41">
    <property type="entry name" value="DNA TRANSLOCASE FTSK"/>
    <property type="match status" value="1"/>
</dbReference>
<dbReference type="InterPro" id="IPR050206">
    <property type="entry name" value="FtsK/SpoIIIE/SftA"/>
</dbReference>
<dbReference type="SUPFAM" id="SSF52540">
    <property type="entry name" value="P-loop containing nucleoside triphosphate hydrolases"/>
    <property type="match status" value="1"/>
</dbReference>